<comment type="similarity">
    <text evidence="2">Belongs to the MLF family.</text>
</comment>
<dbReference type="Pfam" id="PF10248">
    <property type="entry name" value="Mlf1IP"/>
    <property type="match status" value="1"/>
</dbReference>
<evidence type="ECO:0000313" key="6">
    <source>
        <dbReference type="EMBL" id="MPA39105.1"/>
    </source>
</evidence>
<accession>A0A5B6Z4U9</accession>
<sequence>MQGSRGGRDPFFDFGDPLGGFGGHRSPLSSFFGGRDLFDDPFSTHLFGGMFESSFFGPTGSPFPNTHTSRFIEHQVPQSNKSKGPIIEELNSDDEREEESKKEKKDNPRKHGRSSKEPYVEVPDDEADERWSKQMQYRNDFNRVNNTHTDPKTHSFTFQRSSTVTYGGANGVYYTSSRTSRTGSDGLTVEESKAADTATGQAAHRIARGIHDKGHFVTRKLNSDGRVDTIQALHNLNEDELVGFEKAWTGKAKKHLPGWTKGLNVHDNMGSSNGGQNVLASGGGSGWALPSTEHSQRSGSMKPGSSGSRHSGRLKADSGERTSSNLGRSRAASFINMDQARRH</sequence>
<organism evidence="6">
    <name type="scientific">Davidia involucrata</name>
    <name type="common">Dove tree</name>
    <dbReference type="NCBI Taxonomy" id="16924"/>
    <lineage>
        <taxon>Eukaryota</taxon>
        <taxon>Viridiplantae</taxon>
        <taxon>Streptophyta</taxon>
        <taxon>Embryophyta</taxon>
        <taxon>Tracheophyta</taxon>
        <taxon>Spermatophyta</taxon>
        <taxon>Magnoliopsida</taxon>
        <taxon>eudicotyledons</taxon>
        <taxon>Gunneridae</taxon>
        <taxon>Pentapetalae</taxon>
        <taxon>asterids</taxon>
        <taxon>Cornales</taxon>
        <taxon>Nyssaceae</taxon>
        <taxon>Davidia</taxon>
    </lineage>
</organism>
<evidence type="ECO:0000256" key="2">
    <source>
        <dbReference type="ARBA" id="ARBA00008332"/>
    </source>
</evidence>
<protein>
    <submittedName>
        <fullName evidence="6">Putative myeloid leukemia factor 1-like isoform X2</fullName>
    </submittedName>
</protein>
<comment type="subcellular location">
    <subcellularLocation>
        <location evidence="1">Cytoplasm</location>
    </subcellularLocation>
</comment>
<dbReference type="InterPro" id="IPR019376">
    <property type="entry name" value="Myeloid_leukemia_factor"/>
</dbReference>
<keyword evidence="4" id="KW-0597">Phosphoprotein</keyword>
<name>A0A5B6Z4U9_DAVIN</name>
<feature type="compositionally biased region" description="Polar residues" evidence="5">
    <location>
        <begin position="297"/>
        <end position="309"/>
    </location>
</feature>
<dbReference type="EMBL" id="GHES01008546">
    <property type="protein sequence ID" value="MPA39105.1"/>
    <property type="molecule type" value="Transcribed_RNA"/>
</dbReference>
<dbReference type="PANTHER" id="PTHR13105">
    <property type="entry name" value="MYELOID LEUKEMIA FACTOR"/>
    <property type="match status" value="1"/>
</dbReference>
<dbReference type="GO" id="GO:0005737">
    <property type="term" value="C:cytoplasm"/>
    <property type="evidence" value="ECO:0007669"/>
    <property type="project" value="UniProtKB-SubCell"/>
</dbReference>
<keyword evidence="3" id="KW-0963">Cytoplasm</keyword>
<gene>
    <name evidence="6" type="ORF">Din_008546</name>
</gene>
<evidence type="ECO:0000256" key="5">
    <source>
        <dbReference type="SAM" id="MobiDB-lite"/>
    </source>
</evidence>
<feature type="compositionally biased region" description="Polar residues" evidence="5">
    <location>
        <begin position="269"/>
        <end position="279"/>
    </location>
</feature>
<reference evidence="6" key="1">
    <citation type="submission" date="2019-08" db="EMBL/GenBank/DDBJ databases">
        <title>Reference gene set and small RNA set construction with multiple tissues from Davidia involucrata Baill.</title>
        <authorList>
            <person name="Yang H."/>
            <person name="Zhou C."/>
            <person name="Li G."/>
            <person name="Wang J."/>
            <person name="Gao P."/>
            <person name="Wang M."/>
            <person name="Wang R."/>
            <person name="Zhao Y."/>
        </authorList>
    </citation>
    <scope>NUCLEOTIDE SEQUENCE</scope>
    <source>
        <tissue evidence="6">Mixed with DoveR01_LX</tissue>
    </source>
</reference>
<feature type="region of interest" description="Disordered" evidence="5">
    <location>
        <begin position="74"/>
        <end position="128"/>
    </location>
</feature>
<evidence type="ECO:0000256" key="3">
    <source>
        <dbReference type="ARBA" id="ARBA00022490"/>
    </source>
</evidence>
<feature type="region of interest" description="Disordered" evidence="5">
    <location>
        <begin position="267"/>
        <end position="343"/>
    </location>
</feature>
<feature type="region of interest" description="Disordered" evidence="5">
    <location>
        <begin position="177"/>
        <end position="196"/>
    </location>
</feature>
<evidence type="ECO:0000256" key="4">
    <source>
        <dbReference type="ARBA" id="ARBA00022553"/>
    </source>
</evidence>
<proteinExistence type="inferred from homology"/>
<evidence type="ECO:0000256" key="1">
    <source>
        <dbReference type="ARBA" id="ARBA00004496"/>
    </source>
</evidence>
<dbReference type="AlphaFoldDB" id="A0A5B6Z4U9"/>